<dbReference type="Pfam" id="PF03932">
    <property type="entry name" value="CutC"/>
    <property type="match status" value="1"/>
</dbReference>
<sequence length="243" mass="25326">MPHLEIASFNLFSAQTAAATGASRIELCRSPSVGGLTPLLSTFLSLKPSPTTITTTRIPIYVMIRPHATSFTYNSTELLEMESSIRDFSEAGADGFVFGVLTAAPSPALAPPINVQIDVEANKRLVRAAGGKPCTFHRAFDCIPRAAMRAQLEVLVGCGFAAVLSSGGARTAVEGQGKEVLRGLVEAAGERIDVIVGGGVRVGNVGELMRGTGARWFHSSAIVDGGEAASGEEVRGLRGVIDS</sequence>
<comment type="similarity">
    <text evidence="1">Belongs to the CutC family.</text>
</comment>
<dbReference type="Proteomes" id="UP000431533">
    <property type="component" value="Unassembled WGS sequence"/>
</dbReference>
<comment type="caution">
    <text evidence="3">The sequence shown here is derived from an EMBL/GenBank/DDBJ whole genome shotgun (WGS) entry which is preliminary data.</text>
</comment>
<dbReference type="PANTHER" id="PTHR12598:SF0">
    <property type="entry name" value="COPPER HOMEOSTASIS PROTEIN CUTC HOMOLOG"/>
    <property type="match status" value="1"/>
</dbReference>
<dbReference type="GeneID" id="41989045"/>
<dbReference type="InterPro" id="IPR005627">
    <property type="entry name" value="CutC-like"/>
</dbReference>
<dbReference type="PANTHER" id="PTHR12598">
    <property type="entry name" value="COPPER HOMEOSTASIS PROTEIN CUTC"/>
    <property type="match status" value="1"/>
</dbReference>
<evidence type="ECO:0000256" key="2">
    <source>
        <dbReference type="ARBA" id="ARBA00019014"/>
    </source>
</evidence>
<evidence type="ECO:0000313" key="4">
    <source>
        <dbReference type="Proteomes" id="UP000431533"/>
    </source>
</evidence>
<evidence type="ECO:0000313" key="3">
    <source>
        <dbReference type="EMBL" id="TVY22416.1"/>
    </source>
</evidence>
<keyword evidence="4" id="KW-1185">Reference proteome</keyword>
<dbReference type="SUPFAM" id="SSF110395">
    <property type="entry name" value="CutC-like"/>
    <property type="match status" value="1"/>
</dbReference>
<dbReference type="RefSeq" id="XP_031001204.1">
    <property type="nucleotide sequence ID" value="XM_031153764.1"/>
</dbReference>
<dbReference type="GO" id="GO:0005507">
    <property type="term" value="F:copper ion binding"/>
    <property type="evidence" value="ECO:0007669"/>
    <property type="project" value="TreeGrafter"/>
</dbReference>
<protein>
    <recommendedName>
        <fullName evidence="2">Copper homeostasis protein cutC homolog</fullName>
    </recommendedName>
</protein>
<organism evidence="3 4">
    <name type="scientific">Lachnellula hyalina</name>
    <dbReference type="NCBI Taxonomy" id="1316788"/>
    <lineage>
        <taxon>Eukaryota</taxon>
        <taxon>Fungi</taxon>
        <taxon>Dikarya</taxon>
        <taxon>Ascomycota</taxon>
        <taxon>Pezizomycotina</taxon>
        <taxon>Leotiomycetes</taxon>
        <taxon>Helotiales</taxon>
        <taxon>Lachnaceae</taxon>
        <taxon>Lachnellula</taxon>
    </lineage>
</organism>
<gene>
    <name evidence="3" type="primary">cutc-1</name>
    <name evidence="3" type="ORF">LHYA1_G008847</name>
</gene>
<dbReference type="AlphaFoldDB" id="A0A8H8QUL8"/>
<proteinExistence type="inferred from homology"/>
<evidence type="ECO:0000256" key="1">
    <source>
        <dbReference type="ARBA" id="ARBA00007768"/>
    </source>
</evidence>
<reference evidence="3 4" key="1">
    <citation type="submission" date="2018-05" db="EMBL/GenBank/DDBJ databases">
        <title>Genome sequencing and assembly of the regulated plant pathogen Lachnellula willkommii and related sister species for the development of diagnostic species identification markers.</title>
        <authorList>
            <person name="Giroux E."/>
            <person name="Bilodeau G."/>
        </authorList>
    </citation>
    <scope>NUCLEOTIDE SEQUENCE [LARGE SCALE GENOMIC DNA]</scope>
    <source>
        <strain evidence="3 4">CBS 185.66</strain>
    </source>
</reference>
<dbReference type="EMBL" id="QGMH01000272">
    <property type="protein sequence ID" value="TVY22416.1"/>
    <property type="molecule type" value="Genomic_DNA"/>
</dbReference>
<name>A0A8H8QUL8_9HELO</name>
<dbReference type="InterPro" id="IPR036822">
    <property type="entry name" value="CutC-like_dom_sf"/>
</dbReference>
<dbReference type="Gene3D" id="3.20.20.380">
    <property type="entry name" value="Copper homeostasis (CutC) domain"/>
    <property type="match status" value="1"/>
</dbReference>
<accession>A0A8H8QUL8</accession>
<dbReference type="OrthoDB" id="7392499at2759"/>